<comment type="cofactor">
    <cofactor evidence="1">
        <name>Zn(2+)</name>
        <dbReference type="ChEBI" id="CHEBI:29105"/>
    </cofactor>
</comment>
<gene>
    <name evidence="10" type="ORF">CHC_T00008119001</name>
</gene>
<dbReference type="SUPFAM" id="SSF56281">
    <property type="entry name" value="Metallo-hydrolase/oxidoreductase"/>
    <property type="match status" value="1"/>
</dbReference>
<evidence type="ECO:0000256" key="5">
    <source>
        <dbReference type="ARBA" id="ARBA00022723"/>
    </source>
</evidence>
<feature type="compositionally biased region" description="Low complexity" evidence="9">
    <location>
        <begin position="12"/>
        <end position="23"/>
    </location>
</feature>
<comment type="subunit">
    <text evidence="2">Homodimer.</text>
</comment>
<feature type="region of interest" description="Disordered" evidence="9">
    <location>
        <begin position="1"/>
        <end position="26"/>
    </location>
</feature>
<evidence type="ECO:0000256" key="1">
    <source>
        <dbReference type="ARBA" id="ARBA00001947"/>
    </source>
</evidence>
<evidence type="ECO:0000256" key="2">
    <source>
        <dbReference type="ARBA" id="ARBA00011738"/>
    </source>
</evidence>
<dbReference type="GO" id="GO:0005634">
    <property type="term" value="C:nucleus"/>
    <property type="evidence" value="ECO:0007669"/>
    <property type="project" value="TreeGrafter"/>
</dbReference>
<reference evidence="11" key="1">
    <citation type="journal article" date="2013" name="Proc. Natl. Acad. Sci. U.S.A.">
        <title>Genome structure and metabolic features in the red seaweed Chondrus crispus shed light on evolution of the Archaeplastida.</title>
        <authorList>
            <person name="Collen J."/>
            <person name="Porcel B."/>
            <person name="Carre W."/>
            <person name="Ball S.G."/>
            <person name="Chaparro C."/>
            <person name="Tonon T."/>
            <person name="Barbeyron T."/>
            <person name="Michel G."/>
            <person name="Noel B."/>
            <person name="Valentin K."/>
            <person name="Elias M."/>
            <person name="Artiguenave F."/>
            <person name="Arun A."/>
            <person name="Aury J.M."/>
            <person name="Barbosa-Neto J.F."/>
            <person name="Bothwell J.H."/>
            <person name="Bouget F.Y."/>
            <person name="Brillet L."/>
            <person name="Cabello-Hurtado F."/>
            <person name="Capella-Gutierrez S."/>
            <person name="Charrier B."/>
            <person name="Cladiere L."/>
            <person name="Cock J.M."/>
            <person name="Coelho S.M."/>
            <person name="Colleoni C."/>
            <person name="Czjzek M."/>
            <person name="Da Silva C."/>
            <person name="Delage L."/>
            <person name="Denoeud F."/>
            <person name="Deschamps P."/>
            <person name="Dittami S.M."/>
            <person name="Gabaldon T."/>
            <person name="Gachon C.M."/>
            <person name="Groisillier A."/>
            <person name="Herve C."/>
            <person name="Jabbari K."/>
            <person name="Katinka M."/>
            <person name="Kloareg B."/>
            <person name="Kowalczyk N."/>
            <person name="Labadie K."/>
            <person name="Leblanc C."/>
            <person name="Lopez P.J."/>
            <person name="McLachlan D.H."/>
            <person name="Meslet-Cladiere L."/>
            <person name="Moustafa A."/>
            <person name="Nehr Z."/>
            <person name="Nyvall Collen P."/>
            <person name="Panaud O."/>
            <person name="Partensky F."/>
            <person name="Poulain J."/>
            <person name="Rensing S.A."/>
            <person name="Rousvoal S."/>
            <person name="Samson G."/>
            <person name="Symeonidi A."/>
            <person name="Weissenbach J."/>
            <person name="Zambounis A."/>
            <person name="Wincker P."/>
            <person name="Boyen C."/>
        </authorList>
    </citation>
    <scope>NUCLEOTIDE SEQUENCE [LARGE SCALE GENOMIC DNA]</scope>
    <source>
        <strain evidence="11">cv. Stackhouse</strain>
    </source>
</reference>
<dbReference type="PANTHER" id="PTHR46018:SF2">
    <property type="entry name" value="ZINC PHOSPHODIESTERASE ELAC PROTEIN 1"/>
    <property type="match status" value="1"/>
</dbReference>
<dbReference type="STRING" id="2769.R7Q351"/>
<evidence type="ECO:0000256" key="4">
    <source>
        <dbReference type="ARBA" id="ARBA00022722"/>
    </source>
</evidence>
<evidence type="ECO:0000256" key="3">
    <source>
        <dbReference type="ARBA" id="ARBA00022694"/>
    </source>
</evidence>
<dbReference type="Pfam" id="PF23023">
    <property type="entry name" value="Anti-Pycsar_Apyc1"/>
    <property type="match status" value="1"/>
</dbReference>
<keyword evidence="5" id="KW-0479">Metal-binding</keyword>
<dbReference type="Gene3D" id="3.60.15.10">
    <property type="entry name" value="Ribonuclease Z/Hydroxyacylglutathione hydrolase-like"/>
    <property type="match status" value="1"/>
</dbReference>
<keyword evidence="11" id="KW-1185">Reference proteome</keyword>
<dbReference type="Proteomes" id="UP000012073">
    <property type="component" value="Unassembled WGS sequence"/>
</dbReference>
<dbReference type="AlphaFoldDB" id="R7Q351"/>
<proteinExistence type="inferred from homology"/>
<organism evidence="10 11">
    <name type="scientific">Chondrus crispus</name>
    <name type="common">Carrageen Irish moss</name>
    <name type="synonym">Polymorpha crispa</name>
    <dbReference type="NCBI Taxonomy" id="2769"/>
    <lineage>
        <taxon>Eukaryota</taxon>
        <taxon>Rhodophyta</taxon>
        <taxon>Florideophyceae</taxon>
        <taxon>Rhodymeniophycidae</taxon>
        <taxon>Gigartinales</taxon>
        <taxon>Gigartinaceae</taxon>
        <taxon>Chondrus</taxon>
    </lineage>
</organism>
<dbReference type="KEGG" id="ccp:CHC_T00008119001"/>
<dbReference type="EMBL" id="HG001495">
    <property type="protein sequence ID" value="CDF32444.1"/>
    <property type="molecule type" value="Genomic_DNA"/>
</dbReference>
<name>R7Q351_CHOCR</name>
<evidence type="ECO:0008006" key="12">
    <source>
        <dbReference type="Google" id="ProtNLM"/>
    </source>
</evidence>
<keyword evidence="7" id="KW-0378">Hydrolase</keyword>
<evidence type="ECO:0000256" key="7">
    <source>
        <dbReference type="ARBA" id="ARBA00022801"/>
    </source>
</evidence>
<evidence type="ECO:0000313" key="10">
    <source>
        <dbReference type="EMBL" id="CDF32444.1"/>
    </source>
</evidence>
<dbReference type="OrthoDB" id="527344at2759"/>
<sequence length="589" mass="64870">MRRLVSHHHALTTPTPTVSSSSSLQERLLTAGPLQPTGTGGVELTFLGSSSQGGARRYPSSMAMRLRGMASSEVWLFDAGEGALAQLQRSSMKIGLVRNIFITHLHGDHLYGLPGLVLSVLRSRLGDPVADLSAASSRHEKTPPLDVYGPQGIRSFLRMSLGVAGFYMPERNILRIHELMWPKDFGPRGKRNRGKLATTYWTTRVKRLQYEALGRDIEPVITGDQMPQYTYDLIKGVDSDLLEDTEGNVRSRKWAMEEGPASVVAAPVLHTVPTFAFSMTENVVSRRFDKTKLQQFGIPADGKTVRPLFSNWTNGKSAEWGGVEISPEDVMQDGRAPRRVCVVGDTYDANGASHIAQGVDVLVHEATNVAAQTAIAKARGHSSTLGSTGFAKKVEAKRLILNHTSVGYSERKIREMETEARGMFGANKAFVARDLSVFNVPTKEEDSDEFLFRRFVGFVNSLEYSRHHDSGDNPFQQDVVVDNGENYEASPRLRDDREKFVDENGEGEVDGDMNIDDEIDSEVDDDLTLDSLVSGDSDAIGHTKSRRKGESASEGVRRGESVFVGELKELGVELPGRKVGYGRFQRVVV</sequence>
<dbReference type="Gramene" id="CDF32444">
    <property type="protein sequence ID" value="CDF32444"/>
    <property type="gene ID" value="CHC_T00008119001"/>
</dbReference>
<dbReference type="PANTHER" id="PTHR46018">
    <property type="entry name" value="ZINC PHOSPHODIESTERASE ELAC PROTEIN 1"/>
    <property type="match status" value="1"/>
</dbReference>
<evidence type="ECO:0000256" key="8">
    <source>
        <dbReference type="ARBA" id="ARBA00022833"/>
    </source>
</evidence>
<dbReference type="PhylomeDB" id="R7Q351"/>
<dbReference type="InterPro" id="IPR013471">
    <property type="entry name" value="RNase_Z/BN"/>
</dbReference>
<dbReference type="InterPro" id="IPR036866">
    <property type="entry name" value="RibonucZ/Hydroxyglut_hydro"/>
</dbReference>
<feature type="region of interest" description="Disordered" evidence="9">
    <location>
        <begin position="532"/>
        <end position="557"/>
    </location>
</feature>
<dbReference type="RefSeq" id="XP_005712109.1">
    <property type="nucleotide sequence ID" value="XM_005712052.1"/>
</dbReference>
<keyword evidence="6" id="KW-0255">Endonuclease</keyword>
<dbReference type="GO" id="GO:0042781">
    <property type="term" value="F:3'-tRNA processing endoribonuclease activity"/>
    <property type="evidence" value="ECO:0007669"/>
    <property type="project" value="TreeGrafter"/>
</dbReference>
<keyword evidence="3" id="KW-0819">tRNA processing</keyword>
<keyword evidence="8" id="KW-0862">Zinc</keyword>
<dbReference type="HAMAP" id="MF_01818">
    <property type="entry name" value="RNase_Z_BN"/>
    <property type="match status" value="1"/>
</dbReference>
<evidence type="ECO:0000256" key="6">
    <source>
        <dbReference type="ARBA" id="ARBA00022759"/>
    </source>
</evidence>
<dbReference type="GO" id="GO:0046872">
    <property type="term" value="F:metal ion binding"/>
    <property type="evidence" value="ECO:0007669"/>
    <property type="project" value="UniProtKB-KW"/>
</dbReference>
<feature type="compositionally biased region" description="Basic residues" evidence="9">
    <location>
        <begin position="1"/>
        <end position="10"/>
    </location>
</feature>
<keyword evidence="4" id="KW-0540">Nuclease</keyword>
<evidence type="ECO:0000313" key="11">
    <source>
        <dbReference type="Proteomes" id="UP000012073"/>
    </source>
</evidence>
<dbReference type="GeneID" id="17319820"/>
<accession>R7Q351</accession>
<evidence type="ECO:0000256" key="9">
    <source>
        <dbReference type="SAM" id="MobiDB-lite"/>
    </source>
</evidence>
<protein>
    <recommendedName>
        <fullName evidence="12">Metallo-beta-lactamase domain-containing protein</fullName>
    </recommendedName>
</protein>
<feature type="compositionally biased region" description="Basic and acidic residues" evidence="9">
    <location>
        <begin position="548"/>
        <end position="557"/>
    </location>
</feature>